<organism evidence="2 3">
    <name type="scientific">Lobosporangium transversale</name>
    <dbReference type="NCBI Taxonomy" id="64571"/>
    <lineage>
        <taxon>Eukaryota</taxon>
        <taxon>Fungi</taxon>
        <taxon>Fungi incertae sedis</taxon>
        <taxon>Mucoromycota</taxon>
        <taxon>Mortierellomycotina</taxon>
        <taxon>Mortierellomycetes</taxon>
        <taxon>Mortierellales</taxon>
        <taxon>Mortierellaceae</taxon>
        <taxon>Lobosporangium</taxon>
    </lineage>
</organism>
<comment type="caution">
    <text evidence="2">The sequence shown here is derived from an EMBL/GenBank/DDBJ whole genome shotgun (WGS) entry which is preliminary data.</text>
</comment>
<feature type="transmembrane region" description="Helical" evidence="1">
    <location>
        <begin position="6"/>
        <end position="32"/>
    </location>
</feature>
<evidence type="ECO:0000313" key="3">
    <source>
        <dbReference type="Proteomes" id="UP000193648"/>
    </source>
</evidence>
<proteinExistence type="predicted"/>
<keyword evidence="3" id="KW-1185">Reference proteome</keyword>
<evidence type="ECO:0000313" key="2">
    <source>
        <dbReference type="EMBL" id="ORZ18207.1"/>
    </source>
</evidence>
<feature type="transmembrane region" description="Helical" evidence="1">
    <location>
        <begin position="482"/>
        <end position="506"/>
    </location>
</feature>
<reference evidence="2 3" key="1">
    <citation type="submission" date="2016-07" db="EMBL/GenBank/DDBJ databases">
        <title>Pervasive Adenine N6-methylation of Active Genes in Fungi.</title>
        <authorList>
            <consortium name="DOE Joint Genome Institute"/>
            <person name="Mondo S.J."/>
            <person name="Dannebaum R.O."/>
            <person name="Kuo R.C."/>
            <person name="Labutti K."/>
            <person name="Haridas S."/>
            <person name="Kuo A."/>
            <person name="Salamov A."/>
            <person name="Ahrendt S.R."/>
            <person name="Lipzen A."/>
            <person name="Sullivan W."/>
            <person name="Andreopoulos W.B."/>
            <person name="Clum A."/>
            <person name="Lindquist E."/>
            <person name="Daum C."/>
            <person name="Ramamoorthy G.K."/>
            <person name="Gryganskyi A."/>
            <person name="Culley D."/>
            <person name="Magnuson J.K."/>
            <person name="James T.Y."/>
            <person name="O'Malley M.A."/>
            <person name="Stajich J.E."/>
            <person name="Spatafora J.W."/>
            <person name="Visel A."/>
            <person name="Grigoriev I.V."/>
        </authorList>
    </citation>
    <scope>NUCLEOTIDE SEQUENCE [LARGE SCALE GENOMIC DNA]</scope>
    <source>
        <strain evidence="2 3">NRRL 3116</strain>
    </source>
</reference>
<dbReference type="InParanoid" id="A0A1Y2GPS3"/>
<dbReference type="GeneID" id="33570576"/>
<dbReference type="OrthoDB" id="2405755at2759"/>
<dbReference type="AlphaFoldDB" id="A0A1Y2GPS3"/>
<keyword evidence="1" id="KW-0472">Membrane</keyword>
<dbReference type="EMBL" id="MCFF01000015">
    <property type="protein sequence ID" value="ORZ18207.1"/>
    <property type="molecule type" value="Genomic_DNA"/>
</dbReference>
<keyword evidence="1" id="KW-1133">Transmembrane helix</keyword>
<dbReference type="Proteomes" id="UP000193648">
    <property type="component" value="Unassembled WGS sequence"/>
</dbReference>
<gene>
    <name evidence="2" type="ORF">BCR41DRAFT_395445</name>
</gene>
<dbReference type="RefSeq" id="XP_021882002.1">
    <property type="nucleotide sequence ID" value="XM_022028733.1"/>
</dbReference>
<accession>A0A1Y2GPS3</accession>
<protein>
    <submittedName>
        <fullName evidence="2">Uncharacterized protein</fullName>
    </submittedName>
</protein>
<sequence>MFLPWTIFAVNATLALFQFLMIGTVGSVLSIYSRLGDKYANSIRWTRQGGYLEMIKSLYNSHGATPNRVKAVMVATLLISLAASLLDKGVAHFINPAARPGKTNTTMVVTRQAINPGRVYHFGGWAGVARNDESIVEIMASMINSTRNIPNAVSGRTYTPRLTPYDSLCDFFDLTVLGLPGTSWEHPKLALMSGGCSALHIHFFNFPLDFEVEKATVTQSSEDQHRWTIVFPGTWNIEESLLGAMHSFQGRDCEASETYAGQDYTDQVDQLDTSLLTEMTKCILSTGDVIVLSIGTVRFSVAEAEEFETTTATMFSDRMSIFQDMATDIRTAIKKYGYEEYPLLMEVQASGTSFDILACTFFMRASRPRPSCIFANINSQIIRPRKNDTDIATALNGRPFGGFKRTTFSEKATSAIRIQKLPIADENGSVAPTNISQIRVDTAAATGYMASLGQNFYADYNQSQLYVLYDTLDMELGLDIPLWLLITVGTLMGLCMCVWAATEMLLDEKYTSSFFKITSMQLKSHTNIIAPALLPSKMDPLELAGVRAFPELSEEETEVGSDKALLQDIQKVDSSTDSQ</sequence>
<keyword evidence="1" id="KW-0812">Transmembrane</keyword>
<name>A0A1Y2GPS3_9FUNG</name>
<evidence type="ECO:0000256" key="1">
    <source>
        <dbReference type="SAM" id="Phobius"/>
    </source>
</evidence>